<evidence type="ECO:0000313" key="2">
    <source>
        <dbReference type="EMBL" id="RHF72327.1"/>
    </source>
</evidence>
<protein>
    <submittedName>
        <fullName evidence="2">Uncharacterized protein</fullName>
    </submittedName>
</protein>
<evidence type="ECO:0000313" key="3">
    <source>
        <dbReference type="Proteomes" id="UP000284676"/>
    </source>
</evidence>
<dbReference type="EMBL" id="QRHL01000009">
    <property type="protein sequence ID" value="RHF72327.1"/>
    <property type="molecule type" value="Genomic_DNA"/>
</dbReference>
<dbReference type="RefSeq" id="WP_118234373.1">
    <property type="nucleotide sequence ID" value="NZ_QRHL01000009.1"/>
</dbReference>
<proteinExistence type="predicted"/>
<accession>A0A414PUQ7</accession>
<keyword evidence="1" id="KW-0175">Coiled coil</keyword>
<feature type="coiled-coil region" evidence="1">
    <location>
        <begin position="191"/>
        <end position="228"/>
    </location>
</feature>
<evidence type="ECO:0000256" key="1">
    <source>
        <dbReference type="SAM" id="Coils"/>
    </source>
</evidence>
<gene>
    <name evidence="2" type="ORF">DW663_07020</name>
</gene>
<name>A0A414PUQ7_FUSMR</name>
<reference evidence="2 3" key="1">
    <citation type="submission" date="2018-08" db="EMBL/GenBank/DDBJ databases">
        <title>A genome reference for cultivated species of the human gut microbiota.</title>
        <authorList>
            <person name="Zou Y."/>
            <person name="Xue W."/>
            <person name="Luo G."/>
        </authorList>
    </citation>
    <scope>NUCLEOTIDE SEQUENCE [LARGE SCALE GENOMIC DNA]</scope>
    <source>
        <strain evidence="2 3">AM25-1</strain>
    </source>
</reference>
<dbReference type="AlphaFoldDB" id="A0A414PUQ7"/>
<dbReference type="Proteomes" id="UP000284676">
    <property type="component" value="Unassembled WGS sequence"/>
</dbReference>
<organism evidence="2 3">
    <name type="scientific">Fusobacterium mortiferum</name>
    <dbReference type="NCBI Taxonomy" id="850"/>
    <lineage>
        <taxon>Bacteria</taxon>
        <taxon>Fusobacteriati</taxon>
        <taxon>Fusobacteriota</taxon>
        <taxon>Fusobacteriia</taxon>
        <taxon>Fusobacteriales</taxon>
        <taxon>Fusobacteriaceae</taxon>
        <taxon>Fusobacterium</taxon>
    </lineage>
</organism>
<comment type="caution">
    <text evidence="2">The sequence shown here is derived from an EMBL/GenBank/DDBJ whole genome shotgun (WGS) entry which is preliminary data.</text>
</comment>
<sequence>MADIEIFKQLKNQLTENQNEEEYHSDFKFGAYVITEEEKNYIIEKEKILFKRFKAYSENLYEICKALYDVRQKLKKYGDYGEMTFTDWYKFIGLNKDKVSELTKRYELYMLAPDKKAHISSLSIPVVKLLTKKAVDVEVREKILELELKKVEDMVEIIGTPEIIEKPKELRPHIKKTCNFFKKRIEKATSLKELVKEKENISALIKELKELQKEIEQEEKARENENNLQLPTDAEIIEEKIVSHFYKDEDESIYLIDSCDDGEGFCIVRYPNLKSYLDSKNREQTTLITSQKTYDEAHQLLIELANKLNYTPVDIKEETNGF</sequence>